<proteinExistence type="predicted"/>
<feature type="compositionally biased region" description="Acidic residues" evidence="1">
    <location>
        <begin position="116"/>
        <end position="126"/>
    </location>
</feature>
<keyword evidence="3" id="KW-1185">Reference proteome</keyword>
<accession>A0ABD1UXP8</accession>
<name>A0ABD1UXP8_9LAMI</name>
<reference evidence="3" key="1">
    <citation type="submission" date="2024-07" db="EMBL/GenBank/DDBJ databases">
        <title>Two chromosome-level genome assemblies of Korean endemic species Abeliophyllum distichum and Forsythia ovata (Oleaceae).</title>
        <authorList>
            <person name="Jang H."/>
        </authorList>
    </citation>
    <scope>NUCLEOTIDE SEQUENCE [LARGE SCALE GENOMIC DNA]</scope>
</reference>
<evidence type="ECO:0000313" key="2">
    <source>
        <dbReference type="EMBL" id="KAL2529732.1"/>
    </source>
</evidence>
<comment type="caution">
    <text evidence="2">The sequence shown here is derived from an EMBL/GenBank/DDBJ whole genome shotgun (WGS) entry which is preliminary data.</text>
</comment>
<dbReference type="EMBL" id="JBFOLJ010000006">
    <property type="protein sequence ID" value="KAL2529732.1"/>
    <property type="molecule type" value="Genomic_DNA"/>
</dbReference>
<evidence type="ECO:0000313" key="3">
    <source>
        <dbReference type="Proteomes" id="UP001604277"/>
    </source>
</evidence>
<evidence type="ECO:0000256" key="1">
    <source>
        <dbReference type="SAM" id="MobiDB-lite"/>
    </source>
</evidence>
<protein>
    <submittedName>
        <fullName evidence="2">Uncharacterized protein</fullName>
    </submittedName>
</protein>
<dbReference type="AlphaFoldDB" id="A0ABD1UXP8"/>
<organism evidence="2 3">
    <name type="scientific">Forsythia ovata</name>
    <dbReference type="NCBI Taxonomy" id="205694"/>
    <lineage>
        <taxon>Eukaryota</taxon>
        <taxon>Viridiplantae</taxon>
        <taxon>Streptophyta</taxon>
        <taxon>Embryophyta</taxon>
        <taxon>Tracheophyta</taxon>
        <taxon>Spermatophyta</taxon>
        <taxon>Magnoliopsida</taxon>
        <taxon>eudicotyledons</taxon>
        <taxon>Gunneridae</taxon>
        <taxon>Pentapetalae</taxon>
        <taxon>asterids</taxon>
        <taxon>lamiids</taxon>
        <taxon>Lamiales</taxon>
        <taxon>Oleaceae</taxon>
        <taxon>Forsythieae</taxon>
        <taxon>Forsythia</taxon>
    </lineage>
</organism>
<dbReference type="Proteomes" id="UP001604277">
    <property type="component" value="Unassembled WGS sequence"/>
</dbReference>
<sequence length="136" mass="15588">MSSEESDEDWDFNWMGKPKWHVVITKLDDETEVEQHDKCDICSNVEQDVSLALKDEMIGVHDQTTYDVTTGVEPQVDQTNLTTGVQDEHCNENASPGQYNVNVDFNWDEPTVNESNECDYNSDEPIVDQSDHIEFN</sequence>
<feature type="region of interest" description="Disordered" evidence="1">
    <location>
        <begin position="108"/>
        <end position="136"/>
    </location>
</feature>
<gene>
    <name evidence="2" type="ORF">Fot_22333</name>
</gene>